<evidence type="ECO:0000256" key="1">
    <source>
        <dbReference type="SAM" id="Phobius"/>
    </source>
</evidence>
<dbReference type="InterPro" id="IPR009936">
    <property type="entry name" value="DUF1468"/>
</dbReference>
<keyword evidence="1" id="KW-0812">Transmembrane</keyword>
<keyword evidence="1" id="KW-0472">Membrane</keyword>
<dbReference type="Pfam" id="PF07331">
    <property type="entry name" value="TctB"/>
    <property type="match status" value="1"/>
</dbReference>
<dbReference type="Proteomes" id="UP001595796">
    <property type="component" value="Unassembled WGS sequence"/>
</dbReference>
<evidence type="ECO:0000259" key="2">
    <source>
        <dbReference type="Pfam" id="PF07331"/>
    </source>
</evidence>
<feature type="transmembrane region" description="Helical" evidence="1">
    <location>
        <begin position="135"/>
        <end position="156"/>
    </location>
</feature>
<dbReference type="EMBL" id="JBHSJF010000006">
    <property type="protein sequence ID" value="MFC5068127.1"/>
    <property type="molecule type" value="Genomic_DNA"/>
</dbReference>
<keyword evidence="1" id="KW-1133">Transmembrane helix</keyword>
<evidence type="ECO:0000313" key="3">
    <source>
        <dbReference type="EMBL" id="MFC5068127.1"/>
    </source>
</evidence>
<protein>
    <submittedName>
        <fullName evidence="3">Tripartite tricarboxylate transporter TctB family protein</fullName>
    </submittedName>
</protein>
<name>A0ABV9Z2Y8_9HYPH</name>
<feature type="transmembrane region" description="Helical" evidence="1">
    <location>
        <begin position="95"/>
        <end position="123"/>
    </location>
</feature>
<proteinExistence type="predicted"/>
<feature type="transmembrane region" description="Helical" evidence="1">
    <location>
        <begin position="12"/>
        <end position="30"/>
    </location>
</feature>
<organism evidence="3 4">
    <name type="scientific">Flaviflagellibacter deserti</name>
    <dbReference type="NCBI Taxonomy" id="2267266"/>
    <lineage>
        <taxon>Bacteria</taxon>
        <taxon>Pseudomonadati</taxon>
        <taxon>Pseudomonadota</taxon>
        <taxon>Alphaproteobacteria</taxon>
        <taxon>Hyphomicrobiales</taxon>
        <taxon>Flaviflagellibacter</taxon>
    </lineage>
</organism>
<reference evidence="4" key="1">
    <citation type="journal article" date="2019" name="Int. J. Syst. Evol. Microbiol.">
        <title>The Global Catalogue of Microorganisms (GCM) 10K type strain sequencing project: providing services to taxonomists for standard genome sequencing and annotation.</title>
        <authorList>
            <consortium name="The Broad Institute Genomics Platform"/>
            <consortium name="The Broad Institute Genome Sequencing Center for Infectious Disease"/>
            <person name="Wu L."/>
            <person name="Ma J."/>
        </authorList>
    </citation>
    <scope>NUCLEOTIDE SEQUENCE [LARGE SCALE GENOMIC DNA]</scope>
    <source>
        <strain evidence="4">CGMCC 1.16444</strain>
    </source>
</reference>
<keyword evidence="4" id="KW-1185">Reference proteome</keyword>
<dbReference type="RefSeq" id="WP_114957617.1">
    <property type="nucleotide sequence ID" value="NZ_JBHSJF010000006.1"/>
</dbReference>
<comment type="caution">
    <text evidence="3">The sequence shown here is derived from an EMBL/GenBank/DDBJ whole genome shotgun (WGS) entry which is preliminary data.</text>
</comment>
<accession>A0ABV9Z2Y8</accession>
<sequence>MRFRGNEYRVDGGHVLFVSLIAAAIIWYLFDARGVSTSINNLLLIQPVAIFALAMVVLIIPQLFVRADKVVEEKEEEYDPLAPKLPTDRVQVIKMLTLGAALGVFVFALNVIGFDIAIFLFAAATMLVCGERRPLHIIAFSAAVAVVAIYGFRALMPYPMFTAIL</sequence>
<feature type="domain" description="DUF1468" evidence="2">
    <location>
        <begin position="45"/>
        <end position="157"/>
    </location>
</feature>
<gene>
    <name evidence="3" type="ORF">ACFPFW_08875</name>
</gene>
<evidence type="ECO:0000313" key="4">
    <source>
        <dbReference type="Proteomes" id="UP001595796"/>
    </source>
</evidence>
<feature type="transmembrane region" description="Helical" evidence="1">
    <location>
        <begin position="42"/>
        <end position="64"/>
    </location>
</feature>